<accession>A0A4C1WH56</accession>
<reference evidence="1 2" key="1">
    <citation type="journal article" date="2019" name="Commun. Biol.">
        <title>The bagworm genome reveals a unique fibroin gene that provides high tensile strength.</title>
        <authorList>
            <person name="Kono N."/>
            <person name="Nakamura H."/>
            <person name="Ohtoshi R."/>
            <person name="Tomita M."/>
            <person name="Numata K."/>
            <person name="Arakawa K."/>
        </authorList>
    </citation>
    <scope>NUCLEOTIDE SEQUENCE [LARGE SCALE GENOMIC DNA]</scope>
</reference>
<evidence type="ECO:0000313" key="1">
    <source>
        <dbReference type="EMBL" id="GBP50190.1"/>
    </source>
</evidence>
<comment type="caution">
    <text evidence="1">The sequence shown here is derived from an EMBL/GenBank/DDBJ whole genome shotgun (WGS) entry which is preliminary data.</text>
</comment>
<dbReference type="Gene3D" id="3.30.420.10">
    <property type="entry name" value="Ribonuclease H-like superfamily/Ribonuclease H"/>
    <property type="match status" value="1"/>
</dbReference>
<sequence length="167" mass="19288">MVRRPANATDYLERKTYCQQLMRRKQEVEEKRLELINRKGVVFHHDNARPPTSLPTQQILRKFEYRSEVTSSTIAFSLVSKSSGGSLPFHYPTPHQSPHFFPHQLTLTFVKYDIPTLDGCNTLMIALGLLSVHNRWPSDTRVPAANRKQIRRCYRGGGKHARSYVPL</sequence>
<dbReference type="OrthoDB" id="616263at2759"/>
<dbReference type="InterPro" id="IPR036397">
    <property type="entry name" value="RNaseH_sf"/>
</dbReference>
<dbReference type="AlphaFoldDB" id="A0A4C1WH56"/>
<gene>
    <name evidence="1" type="ORF">EVAR_97191_1</name>
</gene>
<name>A0A4C1WH56_EUMVA</name>
<keyword evidence="2" id="KW-1185">Reference proteome</keyword>
<evidence type="ECO:0000313" key="2">
    <source>
        <dbReference type="Proteomes" id="UP000299102"/>
    </source>
</evidence>
<protein>
    <submittedName>
        <fullName evidence="1">Uncharacterized protein</fullName>
    </submittedName>
</protein>
<dbReference type="EMBL" id="BGZK01000560">
    <property type="protein sequence ID" value="GBP50190.1"/>
    <property type="molecule type" value="Genomic_DNA"/>
</dbReference>
<organism evidence="1 2">
    <name type="scientific">Eumeta variegata</name>
    <name type="common">Bagworm moth</name>
    <name type="synonym">Eumeta japonica</name>
    <dbReference type="NCBI Taxonomy" id="151549"/>
    <lineage>
        <taxon>Eukaryota</taxon>
        <taxon>Metazoa</taxon>
        <taxon>Ecdysozoa</taxon>
        <taxon>Arthropoda</taxon>
        <taxon>Hexapoda</taxon>
        <taxon>Insecta</taxon>
        <taxon>Pterygota</taxon>
        <taxon>Neoptera</taxon>
        <taxon>Endopterygota</taxon>
        <taxon>Lepidoptera</taxon>
        <taxon>Glossata</taxon>
        <taxon>Ditrysia</taxon>
        <taxon>Tineoidea</taxon>
        <taxon>Psychidae</taxon>
        <taxon>Oiketicinae</taxon>
        <taxon>Eumeta</taxon>
    </lineage>
</organism>
<proteinExistence type="predicted"/>
<dbReference type="GO" id="GO:0003676">
    <property type="term" value="F:nucleic acid binding"/>
    <property type="evidence" value="ECO:0007669"/>
    <property type="project" value="InterPro"/>
</dbReference>
<dbReference type="Proteomes" id="UP000299102">
    <property type="component" value="Unassembled WGS sequence"/>
</dbReference>